<feature type="binding site" evidence="13">
    <location>
        <position position="163"/>
    </location>
    <ligand>
        <name>(2R)-3-phosphoglycerate</name>
        <dbReference type="ChEBI" id="CHEBI:58272"/>
    </ligand>
</feature>
<dbReference type="PANTHER" id="PTHR11406:SF23">
    <property type="entry name" value="PHOSPHOGLYCERATE KINASE 1, CHLOROPLASTIC-RELATED"/>
    <property type="match status" value="1"/>
</dbReference>
<dbReference type="InterPro" id="IPR036043">
    <property type="entry name" value="Phosphoglycerate_kinase_sf"/>
</dbReference>
<evidence type="ECO:0000256" key="9">
    <source>
        <dbReference type="ARBA" id="ARBA00022777"/>
    </source>
</evidence>
<dbReference type="FunFam" id="3.40.50.1260:FF:000001">
    <property type="entry name" value="Phosphoglycerate kinase"/>
    <property type="match status" value="1"/>
</dbReference>
<dbReference type="GO" id="GO:0006096">
    <property type="term" value="P:glycolytic process"/>
    <property type="evidence" value="ECO:0007669"/>
    <property type="project" value="UniProtKB-UniRule"/>
</dbReference>
<dbReference type="PROSITE" id="PS00111">
    <property type="entry name" value="PGLYCERATE_KINASE"/>
    <property type="match status" value="1"/>
</dbReference>
<dbReference type="GO" id="GO:0005524">
    <property type="term" value="F:ATP binding"/>
    <property type="evidence" value="ECO:0007669"/>
    <property type="project" value="UniProtKB-KW"/>
</dbReference>
<dbReference type="InterPro" id="IPR015824">
    <property type="entry name" value="Phosphoglycerate_kinase_N"/>
</dbReference>
<comment type="catalytic activity">
    <reaction evidence="1 12 15">
        <text>(2R)-3-phosphoglycerate + ATP = (2R)-3-phospho-glyceroyl phosphate + ADP</text>
        <dbReference type="Rhea" id="RHEA:14801"/>
        <dbReference type="ChEBI" id="CHEBI:30616"/>
        <dbReference type="ChEBI" id="CHEBI:57604"/>
        <dbReference type="ChEBI" id="CHEBI:58272"/>
        <dbReference type="ChEBI" id="CHEBI:456216"/>
        <dbReference type="EC" id="2.7.2.3"/>
    </reaction>
</comment>
<evidence type="ECO:0000256" key="11">
    <source>
        <dbReference type="ARBA" id="ARBA00023152"/>
    </source>
</evidence>
<comment type="subcellular location">
    <subcellularLocation>
        <location evidence="2 12">Cytoplasm</location>
    </subcellularLocation>
</comment>
<dbReference type="EMBL" id="LR739236">
    <property type="protein sequence ID" value="VZR99804.1"/>
    <property type="molecule type" value="Genomic_DNA"/>
</dbReference>
<feature type="binding site" evidence="12 14">
    <location>
        <position position="331"/>
    </location>
    <ligand>
        <name>ATP</name>
        <dbReference type="ChEBI" id="CHEBI:30616"/>
    </ligand>
</feature>
<evidence type="ECO:0000256" key="6">
    <source>
        <dbReference type="ARBA" id="ARBA00022490"/>
    </source>
</evidence>
<evidence type="ECO:0000256" key="4">
    <source>
        <dbReference type="ARBA" id="ARBA00013061"/>
    </source>
</evidence>
<feature type="binding site" evidence="12 13">
    <location>
        <begin position="62"/>
        <end position="65"/>
    </location>
    <ligand>
        <name>substrate</name>
    </ligand>
</feature>
<evidence type="ECO:0000256" key="2">
    <source>
        <dbReference type="ARBA" id="ARBA00004496"/>
    </source>
</evidence>
<name>A0A654INX9_9MOLU</name>
<feature type="binding site" evidence="12 13">
    <location>
        <begin position="24"/>
        <end position="26"/>
    </location>
    <ligand>
        <name>substrate</name>
    </ligand>
</feature>
<accession>A0A654INX9</accession>
<dbReference type="CDD" id="cd00318">
    <property type="entry name" value="Phosphoglycerate_kinase"/>
    <property type="match status" value="1"/>
</dbReference>
<dbReference type="PIRSF" id="PIRSF000724">
    <property type="entry name" value="Pgk"/>
    <property type="match status" value="1"/>
</dbReference>
<evidence type="ECO:0000256" key="12">
    <source>
        <dbReference type="HAMAP-Rule" id="MF_00145"/>
    </source>
</evidence>
<evidence type="ECO:0000256" key="8">
    <source>
        <dbReference type="ARBA" id="ARBA00022741"/>
    </source>
</evidence>
<dbReference type="InterPro" id="IPR015911">
    <property type="entry name" value="Phosphoglycerate_kinase_CS"/>
</dbReference>
<dbReference type="EC" id="2.7.2.3" evidence="4 12"/>
<evidence type="ECO:0000256" key="13">
    <source>
        <dbReference type="PIRSR" id="PIRSR000724-1"/>
    </source>
</evidence>
<keyword evidence="10 12" id="KW-0067">ATP-binding</keyword>
<sequence length="406" mass="44614">MNYNNKKTLKDIDVKNKTVLVRVDFNVPIQSGVITDDNRIIAALPTINYLIENDAKIVLFSHLSRIKSKEDKLKKSLAPVAKRLEEVINKPVKFVNKTRGLELEQAISSLQPKEIVLVENTRFEDVLEDEVVKYESKNNPELGKYWASLGEVFVNDAFGTAHRAHASNVGIASNIKVSAIGFLVEQELKMLSQAVNEPKKPFVAILGGAKVSDKIGVIENLLPKVDKLLIGGGMSYTFLKALGRNIGKSLLEEDKIDLAKHYLEIAKDKIVVPVDTACSKEFADVTPTIFEGNIPDEWDGLDAGPKTIELYRNVIKDAKTIVWNGPVGVFEFKNFEKGTRAVCQAIAEQTKKGAFTLIGGGDSASAAINMGFKDDFSWISTGGGASLEFMEGKELLGISAIQEKKF</sequence>
<comment type="similarity">
    <text evidence="12 15">Belongs to the phosphoglycerate kinase family.</text>
</comment>
<organism evidence="16">
    <name type="scientific">Mycoplasma feriruminatoris</name>
    <dbReference type="NCBI Taxonomy" id="1179777"/>
    <lineage>
        <taxon>Bacteria</taxon>
        <taxon>Bacillati</taxon>
        <taxon>Mycoplasmatota</taxon>
        <taxon>Mollicutes</taxon>
        <taxon>Mycoplasmataceae</taxon>
        <taxon>Mycoplasma</taxon>
    </lineage>
</organism>
<dbReference type="Pfam" id="PF00162">
    <property type="entry name" value="PGK"/>
    <property type="match status" value="1"/>
</dbReference>
<keyword evidence="11 12" id="KW-0324">Glycolysis</keyword>
<evidence type="ECO:0000256" key="5">
    <source>
        <dbReference type="ARBA" id="ARBA00016471"/>
    </source>
</evidence>
<evidence type="ECO:0000256" key="7">
    <source>
        <dbReference type="ARBA" id="ARBA00022679"/>
    </source>
</evidence>
<keyword evidence="9 12" id="KW-0418">Kinase</keyword>
<dbReference type="HAMAP" id="MF_00145">
    <property type="entry name" value="Phosphoglyc_kinase"/>
    <property type="match status" value="1"/>
</dbReference>
<evidence type="ECO:0000256" key="1">
    <source>
        <dbReference type="ARBA" id="ARBA00000642"/>
    </source>
</evidence>
<keyword evidence="6 12" id="KW-0963">Cytoplasm</keyword>
<dbReference type="AlphaFoldDB" id="A0A654INX9"/>
<feature type="binding site" evidence="12">
    <location>
        <position position="122"/>
    </location>
    <ligand>
        <name>substrate</name>
    </ligand>
</feature>
<dbReference type="GO" id="GO:0004618">
    <property type="term" value="F:phosphoglycerate kinase activity"/>
    <property type="evidence" value="ECO:0007669"/>
    <property type="project" value="UniProtKB-UniRule"/>
</dbReference>
<feature type="binding site" evidence="12">
    <location>
        <position position="39"/>
    </location>
    <ligand>
        <name>substrate</name>
    </ligand>
</feature>
<dbReference type="GO" id="GO:0005829">
    <property type="term" value="C:cytosol"/>
    <property type="evidence" value="ECO:0007669"/>
    <property type="project" value="TreeGrafter"/>
</dbReference>
<dbReference type="PANTHER" id="PTHR11406">
    <property type="entry name" value="PHOSPHOGLYCERATE KINASE"/>
    <property type="match status" value="1"/>
</dbReference>
<dbReference type="UniPathway" id="UPA00109">
    <property type="reaction ID" value="UER00185"/>
</dbReference>
<comment type="pathway">
    <text evidence="3 12">Carbohydrate degradation; glycolysis; pyruvate from D-glyceraldehyde 3-phosphate: step 2/5.</text>
</comment>
<dbReference type="Gene3D" id="3.40.50.1260">
    <property type="entry name" value="Phosphoglycerate kinase, N-terminal domain"/>
    <property type="match status" value="2"/>
</dbReference>
<proteinExistence type="inferred from homology"/>
<dbReference type="InterPro" id="IPR001576">
    <property type="entry name" value="Phosphoglycerate_kinase"/>
</dbReference>
<dbReference type="GO" id="GO:0006094">
    <property type="term" value="P:gluconeogenesis"/>
    <property type="evidence" value="ECO:0007669"/>
    <property type="project" value="TreeGrafter"/>
</dbReference>
<dbReference type="GO" id="GO:0043531">
    <property type="term" value="F:ADP binding"/>
    <property type="evidence" value="ECO:0007669"/>
    <property type="project" value="TreeGrafter"/>
</dbReference>
<evidence type="ECO:0000256" key="10">
    <source>
        <dbReference type="ARBA" id="ARBA00022840"/>
    </source>
</evidence>
<evidence type="ECO:0000256" key="14">
    <source>
        <dbReference type="PIRSR" id="PIRSR000724-2"/>
    </source>
</evidence>
<feature type="binding site" evidence="12">
    <location>
        <position position="163"/>
    </location>
    <ligand>
        <name>substrate</name>
    </ligand>
</feature>
<comment type="subunit">
    <text evidence="12">Monomer.</text>
</comment>
<feature type="binding site" evidence="13">
    <location>
        <position position="39"/>
    </location>
    <ligand>
        <name>(2R)-3-phosphoglycerate</name>
        <dbReference type="ChEBI" id="CHEBI:58272"/>
    </ligand>
</feature>
<evidence type="ECO:0000256" key="15">
    <source>
        <dbReference type="RuleBase" id="RU000532"/>
    </source>
</evidence>
<keyword evidence="7 12" id="KW-0808">Transferase</keyword>
<feature type="binding site" evidence="12 14">
    <location>
        <begin position="360"/>
        <end position="363"/>
    </location>
    <ligand>
        <name>ATP</name>
        <dbReference type="ChEBI" id="CHEBI:30616"/>
    </ligand>
</feature>
<dbReference type="RefSeq" id="WP_347938430.1">
    <property type="nucleotide sequence ID" value="NZ_CP142077.1"/>
</dbReference>
<feature type="binding site" evidence="13">
    <location>
        <position position="122"/>
    </location>
    <ligand>
        <name>(2R)-3-phosphoglycerate</name>
        <dbReference type="ChEBI" id="CHEBI:58272"/>
    </ligand>
</feature>
<reference evidence="16" key="1">
    <citation type="submission" date="2019-11" db="EMBL/GenBank/DDBJ databases">
        <authorList>
            <person name="Falquet L."/>
            <person name="Falquet L."/>
        </authorList>
    </citation>
    <scope>NUCLEOTIDE SEQUENCE</scope>
    <source>
        <strain evidence="16">14/OD_0535</strain>
    </source>
</reference>
<dbReference type="PRINTS" id="PR00477">
    <property type="entry name" value="PHGLYCKINASE"/>
</dbReference>
<dbReference type="FunFam" id="3.40.50.1260:FF:000008">
    <property type="entry name" value="Phosphoglycerate kinase"/>
    <property type="match status" value="1"/>
</dbReference>
<feature type="binding site" evidence="12">
    <location>
        <position position="300"/>
    </location>
    <ligand>
        <name>ATP</name>
        <dbReference type="ChEBI" id="CHEBI:30616"/>
    </ligand>
</feature>
<dbReference type="SUPFAM" id="SSF53748">
    <property type="entry name" value="Phosphoglycerate kinase"/>
    <property type="match status" value="1"/>
</dbReference>
<gene>
    <name evidence="12 16" type="primary">pgk</name>
    <name evidence="16" type="ORF">MF5583_00278</name>
</gene>
<keyword evidence="8 12" id="KW-0547">Nucleotide-binding</keyword>
<feature type="binding site" evidence="12 14">
    <location>
        <position position="214"/>
    </location>
    <ligand>
        <name>ATP</name>
        <dbReference type="ChEBI" id="CHEBI:30616"/>
    </ligand>
</feature>
<protein>
    <recommendedName>
        <fullName evidence="5 12">Phosphoglycerate kinase</fullName>
        <ecNumber evidence="4 12">2.7.2.3</ecNumber>
    </recommendedName>
</protein>
<evidence type="ECO:0000256" key="3">
    <source>
        <dbReference type="ARBA" id="ARBA00004838"/>
    </source>
</evidence>
<evidence type="ECO:0000313" key="16">
    <source>
        <dbReference type="EMBL" id="VZR99804.1"/>
    </source>
</evidence>